<sequence length="786" mass="88315">MTAEQIQYPDDLYATSEDGKTQAPQPIPSTRKAASVKSAVKAPVTAVAPAAMPEADLPLFTPKAPAATATASALVELCRQYLATPDVEKIREAYRYADAAHLGQFRKSGEPYITHPIAVASILASWRMDAPTIQAGLMHDVLEDTGTSKQEMAEKFGIEVAELVDGVSKLDKLRFSSAAAAQAESFRKMLLAMSRDLRVVIVKLADRVHNMRTLGVMRPEKCARIANETLDIYVPIAHQLGMNNVFRELQELSFANRYPLRYKVLYENVLLMRNNRRAVLERILNETKAFLPKQGIRARIIGRDKTIYGIYNKMRENHQSFSDALDIYGFRVIVRSVDDCYLALGALHRLYKPIHRRFKDFIAIPKLNGYQSLHTTVIGPYGTPVEFQIRTEQMHQVAENGILTQWMFKNDFDSSDIQSRTAAWLQSLMEIQRTSQDSSEFIENIKVDLFPNRLYAFTPKGQIISLPRGSTPVDFAYQIHTDVGNHTNGCRINGEDRPLSAQLHNGDMVEIITSPDASPSPEWLDFIHSGRARAEIRQYLRNCRFDEAASLGRDVLERLAQGNHLSLDAIPDTVWQKVQNELSVESREALYASIGLGKDLPATVIHRLVRLMHDTEKEAFATTALPEIVIRGNEGVAVELSKCCHPIPGDKIVGFSRAGHGLVIHRADCPHVERGRKAEPSRWVDVQWAPDQRNANFAVPLEIRVEDPHASIAQVATSVAEANSSIVGMMIDDEDAQKFIRITIQVRDRGHLMHVMRTIRQNANVEQVKRVFEAGIPSDRRRQARR</sequence>
<dbReference type="PANTHER" id="PTHR21262:SF36">
    <property type="entry name" value="BIFUNCTIONAL (P)PPGPP SYNTHASE_HYDROLASE SPOT"/>
    <property type="match status" value="1"/>
</dbReference>
<dbReference type="InterPro" id="IPR002912">
    <property type="entry name" value="ACT_dom"/>
</dbReference>
<dbReference type="CDD" id="cd01668">
    <property type="entry name" value="TGS_RSH"/>
    <property type="match status" value="1"/>
</dbReference>
<evidence type="ECO:0000256" key="1">
    <source>
        <dbReference type="RuleBase" id="RU003847"/>
    </source>
</evidence>
<protein>
    <submittedName>
        <fullName evidence="5">RelA/SpoT family protein</fullName>
    </submittedName>
</protein>
<feature type="domain" description="TGS" evidence="4">
    <location>
        <begin position="452"/>
        <end position="513"/>
    </location>
</feature>
<dbReference type="GO" id="GO:0008728">
    <property type="term" value="F:GTP diphosphokinase activity"/>
    <property type="evidence" value="ECO:0007669"/>
    <property type="project" value="TreeGrafter"/>
</dbReference>
<dbReference type="RefSeq" id="WP_005436209.1">
    <property type="nucleotide sequence ID" value="NZ_JH815518.1"/>
</dbReference>
<feature type="region of interest" description="Disordered" evidence="2">
    <location>
        <begin position="1"/>
        <end position="31"/>
    </location>
</feature>
<dbReference type="InterPro" id="IPR004811">
    <property type="entry name" value="RelA/Spo_fam"/>
</dbReference>
<dbReference type="SMART" id="SM00954">
    <property type="entry name" value="RelA_SpoT"/>
    <property type="match status" value="1"/>
</dbReference>
<dbReference type="InterPro" id="IPR004095">
    <property type="entry name" value="TGS"/>
</dbReference>
<dbReference type="PROSITE" id="PS51880">
    <property type="entry name" value="TGS"/>
    <property type="match status" value="1"/>
</dbReference>
<dbReference type="STRING" id="742823.HMPREF9465_01781"/>
<dbReference type="InterPro" id="IPR006674">
    <property type="entry name" value="HD_domain"/>
</dbReference>
<feature type="domain" description="HD" evidence="3">
    <location>
        <begin position="112"/>
        <end position="211"/>
    </location>
</feature>
<evidence type="ECO:0000259" key="4">
    <source>
        <dbReference type="PROSITE" id="PS51880"/>
    </source>
</evidence>
<dbReference type="GO" id="GO:0042594">
    <property type="term" value="P:response to starvation"/>
    <property type="evidence" value="ECO:0007669"/>
    <property type="project" value="TreeGrafter"/>
</dbReference>
<dbReference type="SMART" id="SM00471">
    <property type="entry name" value="HDc"/>
    <property type="match status" value="1"/>
</dbReference>
<dbReference type="InterPro" id="IPR045600">
    <property type="entry name" value="RelA/SpoT_AH_RIS"/>
</dbReference>
<dbReference type="InterPro" id="IPR033655">
    <property type="entry name" value="TGS_RelA/SpoT"/>
</dbReference>
<comment type="function">
    <text evidence="1">In eubacteria ppGpp (guanosine 3'-diphosphate 5'-diphosphate) is a mediator of the stringent response that coordinates a variety of cellular activities in response to changes in nutritional abundance.</text>
</comment>
<dbReference type="CDD" id="cd05399">
    <property type="entry name" value="NT_Rel-Spo_like"/>
    <property type="match status" value="1"/>
</dbReference>
<dbReference type="Pfam" id="PF13291">
    <property type="entry name" value="ACT_4"/>
    <property type="match status" value="1"/>
</dbReference>
<dbReference type="FunFam" id="1.10.3210.10:FF:000001">
    <property type="entry name" value="GTP pyrophosphokinase RelA"/>
    <property type="match status" value="1"/>
</dbReference>
<evidence type="ECO:0000256" key="2">
    <source>
        <dbReference type="SAM" id="MobiDB-lite"/>
    </source>
</evidence>
<dbReference type="PATRIC" id="fig|742823.3.peg.1776"/>
<dbReference type="eggNOG" id="COG0317">
    <property type="taxonomic scope" value="Bacteria"/>
</dbReference>
<proteinExistence type="inferred from homology"/>
<dbReference type="CDD" id="cd00077">
    <property type="entry name" value="HDc"/>
    <property type="match status" value="1"/>
</dbReference>
<dbReference type="InterPro" id="IPR012676">
    <property type="entry name" value="TGS-like"/>
</dbReference>
<dbReference type="InterPro" id="IPR003607">
    <property type="entry name" value="HD/PDEase_dom"/>
</dbReference>
<dbReference type="Gene3D" id="3.30.70.260">
    <property type="match status" value="1"/>
</dbReference>
<dbReference type="GO" id="GO:0015949">
    <property type="term" value="P:nucleobase-containing small molecule interconversion"/>
    <property type="evidence" value="ECO:0007669"/>
    <property type="project" value="UniProtKB-ARBA"/>
</dbReference>
<dbReference type="Pfam" id="PF13328">
    <property type="entry name" value="HD_4"/>
    <property type="match status" value="1"/>
</dbReference>
<dbReference type="GO" id="GO:0015969">
    <property type="term" value="P:guanosine tetraphosphate metabolic process"/>
    <property type="evidence" value="ECO:0007669"/>
    <property type="project" value="InterPro"/>
</dbReference>
<dbReference type="GO" id="GO:0005886">
    <property type="term" value="C:plasma membrane"/>
    <property type="evidence" value="ECO:0007669"/>
    <property type="project" value="TreeGrafter"/>
</dbReference>
<dbReference type="InterPro" id="IPR043519">
    <property type="entry name" value="NT_sf"/>
</dbReference>
<dbReference type="PROSITE" id="PS51831">
    <property type="entry name" value="HD"/>
    <property type="match status" value="1"/>
</dbReference>
<evidence type="ECO:0000259" key="3">
    <source>
        <dbReference type="PROSITE" id="PS51831"/>
    </source>
</evidence>
<accession>K1KGD4</accession>
<dbReference type="Pfam" id="PF19296">
    <property type="entry name" value="RelA_AH_RIS"/>
    <property type="match status" value="1"/>
</dbReference>
<dbReference type="SUPFAM" id="SSF109604">
    <property type="entry name" value="HD-domain/PDEase-like"/>
    <property type="match status" value="1"/>
</dbReference>
<dbReference type="GO" id="GO:0008893">
    <property type="term" value="F:guanosine-3',5'-bis(diphosphate) 3'-diphosphatase activity"/>
    <property type="evidence" value="ECO:0007669"/>
    <property type="project" value="TreeGrafter"/>
</dbReference>
<dbReference type="Proteomes" id="UP000005835">
    <property type="component" value="Unassembled WGS sequence"/>
</dbReference>
<comment type="caution">
    <text evidence="5">The sequence shown here is derived from an EMBL/GenBank/DDBJ whole genome shotgun (WGS) entry which is preliminary data.</text>
</comment>
<keyword evidence="6" id="KW-1185">Reference proteome</keyword>
<dbReference type="Gene3D" id="3.10.20.30">
    <property type="match status" value="1"/>
</dbReference>
<dbReference type="CDD" id="cd04876">
    <property type="entry name" value="ACT_RelA-SpoT"/>
    <property type="match status" value="1"/>
</dbReference>
<dbReference type="Gene3D" id="3.30.460.10">
    <property type="entry name" value="Beta Polymerase, domain 2"/>
    <property type="match status" value="1"/>
</dbReference>
<dbReference type="FunFam" id="3.10.20.30:FF:000002">
    <property type="entry name" value="GTP pyrophosphokinase (RelA/SpoT)"/>
    <property type="match status" value="1"/>
</dbReference>
<reference evidence="5 6" key="1">
    <citation type="submission" date="2012-05" db="EMBL/GenBank/DDBJ databases">
        <title>The Genome Sequence of Sutterella wadsworthensis 2_1_59BFAA.</title>
        <authorList>
            <consortium name="The Broad Institute Genome Sequencing Platform"/>
            <person name="Earl A."/>
            <person name="Ward D."/>
            <person name="Feldgarden M."/>
            <person name="Gevers D."/>
            <person name="Daigneault M."/>
            <person name="Strauss J."/>
            <person name="Allen-Vercoe E."/>
            <person name="Walker B."/>
            <person name="Young S.K."/>
            <person name="Zeng Q."/>
            <person name="Gargeya S."/>
            <person name="Fitzgerald M."/>
            <person name="Haas B."/>
            <person name="Abouelleil A."/>
            <person name="Alvarado L."/>
            <person name="Arachchi H.M."/>
            <person name="Berlin A.M."/>
            <person name="Chapman S.B."/>
            <person name="Goldberg J."/>
            <person name="Griggs A."/>
            <person name="Gujja S."/>
            <person name="Hansen M."/>
            <person name="Howarth C."/>
            <person name="Imamovic A."/>
            <person name="Larimer J."/>
            <person name="McCowen C."/>
            <person name="Montmayeur A."/>
            <person name="Murphy C."/>
            <person name="Neiman D."/>
            <person name="Pearson M."/>
            <person name="Priest M."/>
            <person name="Roberts A."/>
            <person name="Saif S."/>
            <person name="Shea T."/>
            <person name="Sisk P."/>
            <person name="Sykes S."/>
            <person name="Wortman J."/>
            <person name="Nusbaum C."/>
            <person name="Birren B."/>
        </authorList>
    </citation>
    <scope>NUCLEOTIDE SEQUENCE [LARGE SCALE GENOMIC DNA]</scope>
    <source>
        <strain evidence="5 6">2_1_59BFAA</strain>
    </source>
</reference>
<dbReference type="InterPro" id="IPR007685">
    <property type="entry name" value="RelA_SpoT"/>
</dbReference>
<dbReference type="OrthoDB" id="9805041at2"/>
<organism evidence="5 6">
    <name type="scientific">Sutterella wadsworthensis 2_1_59BFAA</name>
    <dbReference type="NCBI Taxonomy" id="742823"/>
    <lineage>
        <taxon>Bacteria</taxon>
        <taxon>Pseudomonadati</taxon>
        <taxon>Pseudomonadota</taxon>
        <taxon>Betaproteobacteria</taxon>
        <taxon>Burkholderiales</taxon>
        <taxon>Sutterellaceae</taxon>
        <taxon>Sutterella</taxon>
    </lineage>
</organism>
<dbReference type="SUPFAM" id="SSF81271">
    <property type="entry name" value="TGS-like"/>
    <property type="match status" value="1"/>
</dbReference>
<evidence type="ECO:0000313" key="6">
    <source>
        <dbReference type="Proteomes" id="UP000005835"/>
    </source>
</evidence>
<dbReference type="AlphaFoldDB" id="K1KGD4"/>
<dbReference type="EMBL" id="ADMG01000037">
    <property type="protein sequence ID" value="EKB30734.1"/>
    <property type="molecule type" value="Genomic_DNA"/>
</dbReference>
<name>K1KGD4_9BURK</name>
<dbReference type="HOGENOM" id="CLU_012300_3_0_4"/>
<dbReference type="FunFam" id="3.30.460.10:FF:000001">
    <property type="entry name" value="GTP pyrophosphokinase RelA"/>
    <property type="match status" value="1"/>
</dbReference>
<dbReference type="SUPFAM" id="SSF81301">
    <property type="entry name" value="Nucleotidyltransferase"/>
    <property type="match status" value="1"/>
</dbReference>
<comment type="similarity">
    <text evidence="1">Belongs to the relA/spoT family.</text>
</comment>
<dbReference type="Pfam" id="PF02824">
    <property type="entry name" value="TGS"/>
    <property type="match status" value="1"/>
</dbReference>
<dbReference type="Gene3D" id="1.10.3210.10">
    <property type="entry name" value="Hypothetical protein af1432"/>
    <property type="match status" value="1"/>
</dbReference>
<dbReference type="Pfam" id="PF04607">
    <property type="entry name" value="RelA_SpoT"/>
    <property type="match status" value="1"/>
</dbReference>
<dbReference type="PANTHER" id="PTHR21262">
    <property type="entry name" value="GUANOSINE-3',5'-BIS DIPHOSPHATE 3'-PYROPHOSPHOHYDROLASE"/>
    <property type="match status" value="1"/>
</dbReference>
<dbReference type="NCBIfam" id="TIGR00691">
    <property type="entry name" value="spoT_relA"/>
    <property type="match status" value="1"/>
</dbReference>
<gene>
    <name evidence="5" type="ORF">HMPREF9465_01781</name>
</gene>
<dbReference type="InterPro" id="IPR012675">
    <property type="entry name" value="Beta-grasp_dom_sf"/>
</dbReference>
<evidence type="ECO:0000313" key="5">
    <source>
        <dbReference type="EMBL" id="EKB30734.1"/>
    </source>
</evidence>